<dbReference type="STRING" id="39060.SAMN05660706_11284"/>
<protein>
    <submittedName>
        <fullName evidence="1">Uncharacterized protein</fullName>
    </submittedName>
</protein>
<name>A0A1I6DJT9_9FIRM</name>
<evidence type="ECO:0000313" key="2">
    <source>
        <dbReference type="Proteomes" id="UP000199584"/>
    </source>
</evidence>
<accession>A0A1I6DJT9</accession>
<gene>
    <name evidence="1" type="ORF">SAMN05660706_11284</name>
</gene>
<evidence type="ECO:0000313" key="1">
    <source>
        <dbReference type="EMBL" id="SFR05733.1"/>
    </source>
</evidence>
<keyword evidence="2" id="KW-1185">Reference proteome</keyword>
<reference evidence="2" key="1">
    <citation type="submission" date="2016-10" db="EMBL/GenBank/DDBJ databases">
        <authorList>
            <person name="Varghese N."/>
            <person name="Submissions S."/>
        </authorList>
    </citation>
    <scope>NUCLEOTIDE SEQUENCE [LARGE SCALE GENOMIC DNA]</scope>
    <source>
        <strain evidence="2">DSM 3669</strain>
    </source>
</reference>
<dbReference type="EMBL" id="FOYM01000012">
    <property type="protein sequence ID" value="SFR05733.1"/>
    <property type="molecule type" value="Genomic_DNA"/>
</dbReference>
<organism evidence="1 2">
    <name type="scientific">Desulfoscipio geothermicus DSM 3669</name>
    <dbReference type="NCBI Taxonomy" id="1121426"/>
    <lineage>
        <taxon>Bacteria</taxon>
        <taxon>Bacillati</taxon>
        <taxon>Bacillota</taxon>
        <taxon>Clostridia</taxon>
        <taxon>Eubacteriales</taxon>
        <taxon>Desulfallaceae</taxon>
        <taxon>Desulfoscipio</taxon>
    </lineage>
</organism>
<dbReference type="AlphaFoldDB" id="A0A1I6DJT9"/>
<dbReference type="Proteomes" id="UP000199584">
    <property type="component" value="Unassembled WGS sequence"/>
</dbReference>
<proteinExistence type="predicted"/>
<sequence length="62" mass="7119">MRCEAMHQVMQSIVFFVSVAQKKQPGSLSVPVLLLVLDLHINIDNSFYSNEILNFQTREPEL</sequence>